<evidence type="ECO:0000256" key="1">
    <source>
        <dbReference type="SAM" id="MobiDB-lite"/>
    </source>
</evidence>
<dbReference type="AlphaFoldDB" id="A0A9N9VE70"/>
<name>A0A9N9VE70_9HYPO</name>
<evidence type="ECO:0008006" key="4">
    <source>
        <dbReference type="Google" id="ProtNLM"/>
    </source>
</evidence>
<gene>
    <name evidence="2" type="ORF">CRHIZ90672A_00010922</name>
</gene>
<dbReference type="Proteomes" id="UP000696573">
    <property type="component" value="Unassembled WGS sequence"/>
</dbReference>
<protein>
    <recommendedName>
        <fullName evidence="4">JmjC domain-containing protein</fullName>
    </recommendedName>
</protein>
<accession>A0A9N9VE70</accession>
<evidence type="ECO:0000313" key="2">
    <source>
        <dbReference type="EMBL" id="CAH0023478.1"/>
    </source>
</evidence>
<comment type="caution">
    <text evidence="2">The sequence shown here is derived from an EMBL/GenBank/DDBJ whole genome shotgun (WGS) entry which is preliminary data.</text>
</comment>
<feature type="region of interest" description="Disordered" evidence="1">
    <location>
        <begin position="99"/>
        <end position="118"/>
    </location>
</feature>
<evidence type="ECO:0000313" key="3">
    <source>
        <dbReference type="Proteomes" id="UP000696573"/>
    </source>
</evidence>
<dbReference type="EMBL" id="CABFNQ020000692">
    <property type="protein sequence ID" value="CAH0023478.1"/>
    <property type="molecule type" value="Genomic_DNA"/>
</dbReference>
<feature type="compositionally biased region" description="Basic and acidic residues" evidence="1">
    <location>
        <begin position="99"/>
        <end position="111"/>
    </location>
</feature>
<dbReference type="OrthoDB" id="4980591at2759"/>
<proteinExistence type="predicted"/>
<keyword evidence="3" id="KW-1185">Reference proteome</keyword>
<reference evidence="2" key="1">
    <citation type="submission" date="2021-10" db="EMBL/GenBank/DDBJ databases">
        <authorList>
            <person name="Piombo E."/>
        </authorList>
    </citation>
    <scope>NUCLEOTIDE SEQUENCE</scope>
</reference>
<organism evidence="2 3">
    <name type="scientific">Clonostachys rhizophaga</name>
    <dbReference type="NCBI Taxonomy" id="160324"/>
    <lineage>
        <taxon>Eukaryota</taxon>
        <taxon>Fungi</taxon>
        <taxon>Dikarya</taxon>
        <taxon>Ascomycota</taxon>
        <taxon>Pezizomycotina</taxon>
        <taxon>Sordariomycetes</taxon>
        <taxon>Hypocreomycetidae</taxon>
        <taxon>Hypocreales</taxon>
        <taxon>Bionectriaceae</taxon>
        <taxon>Clonostachys</taxon>
    </lineage>
</organism>
<sequence>MRHLTSCRSQYMKRLSHSINNGKCPLCREPGDELHLTSCRAKYKETLSVVQREIECRSHLTKSRKTQATSFDSYGLAVENTLSVLGSSIHDRAREETATFEIEEHGSRESGRAAATTPPIYHNSTVDGIFTTLKEKYQRGPLAAYLSAFLHEIKRARSSENGNYWSDATTPSIISGTQCWHFEGDDDKLLNNMLDKWKQIPANVYSSWDSKNPTENLAKVLNQLSQPDPDNPHYAINMGDCDAIRLPPQYALYATEDRLATTSNLTPQHAIVELHIDRGFHGLTVLRRGCVKFWMFYPATDRNMSLWDQYCGKPYPFLSLVGQLEGPVFEVQKHGEAIHFGPCFHITYTLEGGITSGVNYMRAESFKITYRILEIEQNHNRPKSNDFKALLECVSLCLRDIESRSYKEALGACFQYVK</sequence>